<keyword evidence="4" id="KW-1185">Reference proteome</keyword>
<protein>
    <submittedName>
        <fullName evidence="3">Spore coat protein U domain-containing protein</fullName>
    </submittedName>
</protein>
<sequence>MRAPSRSPAPLSPWLVRLLAALLALVAAPALACTMPANTAVTVGSYSPAAIKAGAVPYAQTASGFECTTLTVLTLLSANYLSATIGSGATLKLTSTSNAADTLAYQLFANASSSYEIKPGTTTYYMKSGAVTLLTVGSQGANVPLFFKLASGTAPAPGTYKGSIAIRWDWNFCNGVAVGSLCTLGATDSGSQTVTLAVTLYVAPKPPTVALALGAVTWDPVNGTLNPKAIPGSKRRMVMTLSNPDLVATELDATTLVVPTATRMAIALDGDGTGSGAVVQVTEGSPPSGATIAYASPGSTTDQIDFSSDGGATWTYVPVPGDATSQAAVTSVRIKPKSSMAAGSSISVSVPYSVR</sequence>
<proteinExistence type="predicted"/>
<keyword evidence="3" id="KW-0167">Capsid protein</keyword>
<gene>
    <name evidence="3" type="ORF">KZ820_15190</name>
</gene>
<name>A0ABS7BRD0_9SPHN</name>
<accession>A0ABS7BRD0</accession>
<feature type="chain" id="PRO_5046977291" evidence="1">
    <location>
        <begin position="33"/>
        <end position="355"/>
    </location>
</feature>
<keyword evidence="1" id="KW-0732">Signal</keyword>
<dbReference type="Pfam" id="PF05229">
    <property type="entry name" value="SCPU"/>
    <property type="match status" value="1"/>
</dbReference>
<feature type="signal peptide" evidence="1">
    <location>
        <begin position="1"/>
        <end position="32"/>
    </location>
</feature>
<comment type="caution">
    <text evidence="3">The sequence shown here is derived from an EMBL/GenBank/DDBJ whole genome shotgun (WGS) entry which is preliminary data.</text>
</comment>
<dbReference type="InterPro" id="IPR007893">
    <property type="entry name" value="Spore_coat_U/FanG"/>
</dbReference>
<feature type="domain" description="Spore coat protein U/FanG" evidence="2">
    <location>
        <begin position="23"/>
        <end position="166"/>
    </location>
</feature>
<evidence type="ECO:0000259" key="2">
    <source>
        <dbReference type="Pfam" id="PF05229"/>
    </source>
</evidence>
<keyword evidence="3" id="KW-0946">Virion</keyword>
<reference evidence="3 4" key="1">
    <citation type="submission" date="2021-07" db="EMBL/GenBank/DDBJ databases">
        <title>Sphingomonas sp.</title>
        <authorList>
            <person name="Feng G."/>
            <person name="Li J."/>
            <person name="Pan M."/>
        </authorList>
    </citation>
    <scope>NUCLEOTIDE SEQUENCE [LARGE SCALE GENOMIC DNA]</scope>
    <source>
        <strain evidence="3 4">RRHST34</strain>
    </source>
</reference>
<evidence type="ECO:0000313" key="4">
    <source>
        <dbReference type="Proteomes" id="UP000759103"/>
    </source>
</evidence>
<evidence type="ECO:0000313" key="3">
    <source>
        <dbReference type="EMBL" id="MBW6532085.1"/>
    </source>
</evidence>
<dbReference type="EMBL" id="JAHXZN010000005">
    <property type="protein sequence ID" value="MBW6532085.1"/>
    <property type="molecule type" value="Genomic_DNA"/>
</dbReference>
<dbReference type="Proteomes" id="UP000759103">
    <property type="component" value="Unassembled WGS sequence"/>
</dbReference>
<organism evidence="3 4">
    <name type="scientific">Sphingomonas citri</name>
    <dbReference type="NCBI Taxonomy" id="2862499"/>
    <lineage>
        <taxon>Bacteria</taxon>
        <taxon>Pseudomonadati</taxon>
        <taxon>Pseudomonadota</taxon>
        <taxon>Alphaproteobacteria</taxon>
        <taxon>Sphingomonadales</taxon>
        <taxon>Sphingomonadaceae</taxon>
        <taxon>Sphingomonas</taxon>
    </lineage>
</organism>
<evidence type="ECO:0000256" key="1">
    <source>
        <dbReference type="SAM" id="SignalP"/>
    </source>
</evidence>
<dbReference type="SMART" id="SM00972">
    <property type="entry name" value="SCPU"/>
    <property type="match status" value="1"/>
</dbReference>
<dbReference type="RefSeq" id="WP_219749437.1">
    <property type="nucleotide sequence ID" value="NZ_JAHXZN010000005.1"/>
</dbReference>